<gene>
    <name evidence="1" type="ORF">CFB84_33480</name>
</gene>
<protein>
    <submittedName>
        <fullName evidence="1">Uncharacterized protein</fullName>
    </submittedName>
</protein>
<reference evidence="1 2" key="2">
    <citation type="submission" date="2017-08" db="EMBL/GenBank/DDBJ databases">
        <title>WGS of novel Burkholderia cepaca complex species.</title>
        <authorList>
            <person name="Lipuma J."/>
            <person name="Spilker T."/>
        </authorList>
    </citation>
    <scope>NUCLEOTIDE SEQUENCE [LARGE SCALE GENOMIC DNA]</scope>
    <source>
        <strain evidence="1 2">AU17325</strain>
    </source>
</reference>
<sequence length="95" mass="10513">MSTIPALEVEIHASMGRHRAQYQGKPASGTSARPHWFPFRPLTPNPSCHWSPFSICSRVPPIALRETLINGPTSEVAGEMASNFLDDEANRRSIQ</sequence>
<evidence type="ECO:0000313" key="2">
    <source>
        <dbReference type="Proteomes" id="UP000214600"/>
    </source>
</evidence>
<dbReference type="Proteomes" id="UP000214600">
    <property type="component" value="Unassembled WGS sequence"/>
</dbReference>
<comment type="caution">
    <text evidence="1">The sequence shown here is derived from an EMBL/GenBank/DDBJ whole genome shotgun (WGS) entry which is preliminary data.</text>
</comment>
<proteinExistence type="predicted"/>
<name>A0A228I4A2_9BURK</name>
<reference evidence="2" key="1">
    <citation type="submission" date="2017-06" db="EMBL/GenBank/DDBJ databases">
        <authorList>
            <person name="LiPuma J."/>
            <person name="Spilker T."/>
        </authorList>
    </citation>
    <scope>NUCLEOTIDE SEQUENCE [LARGE SCALE GENOMIC DNA]</scope>
    <source>
        <strain evidence="2">AU17325</strain>
    </source>
</reference>
<organism evidence="1 2">
    <name type="scientific">Burkholderia aenigmatica</name>
    <dbReference type="NCBI Taxonomy" id="2015348"/>
    <lineage>
        <taxon>Bacteria</taxon>
        <taxon>Pseudomonadati</taxon>
        <taxon>Pseudomonadota</taxon>
        <taxon>Betaproteobacteria</taxon>
        <taxon>Burkholderiales</taxon>
        <taxon>Burkholderiaceae</taxon>
        <taxon>Burkholderia</taxon>
        <taxon>Burkholderia cepacia complex</taxon>
    </lineage>
</organism>
<accession>A0A228I4A2</accession>
<dbReference type="AlphaFoldDB" id="A0A228I4A2"/>
<dbReference type="EMBL" id="NKFA01000020">
    <property type="protein sequence ID" value="OXI36899.1"/>
    <property type="molecule type" value="Genomic_DNA"/>
</dbReference>
<evidence type="ECO:0000313" key="1">
    <source>
        <dbReference type="EMBL" id="OXI36899.1"/>
    </source>
</evidence>